<dbReference type="OrthoDB" id="28053at2759"/>
<feature type="compositionally biased region" description="Low complexity" evidence="1">
    <location>
        <begin position="126"/>
        <end position="143"/>
    </location>
</feature>
<name>A0A9P5PY05_9AGAR</name>
<feature type="region of interest" description="Disordered" evidence="1">
    <location>
        <begin position="125"/>
        <end position="149"/>
    </location>
</feature>
<dbReference type="EMBL" id="JADNRY010000033">
    <property type="protein sequence ID" value="KAF9071334.1"/>
    <property type="molecule type" value="Genomic_DNA"/>
</dbReference>
<proteinExistence type="predicted"/>
<organism evidence="2 3">
    <name type="scientific">Rhodocollybia butyracea</name>
    <dbReference type="NCBI Taxonomy" id="206335"/>
    <lineage>
        <taxon>Eukaryota</taxon>
        <taxon>Fungi</taxon>
        <taxon>Dikarya</taxon>
        <taxon>Basidiomycota</taxon>
        <taxon>Agaricomycotina</taxon>
        <taxon>Agaricomycetes</taxon>
        <taxon>Agaricomycetidae</taxon>
        <taxon>Agaricales</taxon>
        <taxon>Marasmiineae</taxon>
        <taxon>Omphalotaceae</taxon>
        <taxon>Rhodocollybia</taxon>
    </lineage>
</organism>
<evidence type="ECO:0000256" key="1">
    <source>
        <dbReference type="SAM" id="MobiDB-lite"/>
    </source>
</evidence>
<evidence type="ECO:0000313" key="3">
    <source>
        <dbReference type="Proteomes" id="UP000772434"/>
    </source>
</evidence>
<keyword evidence="3" id="KW-1185">Reference proteome</keyword>
<dbReference type="AlphaFoldDB" id="A0A9P5PY05"/>
<accession>A0A9P5PY05</accession>
<dbReference type="Proteomes" id="UP000772434">
    <property type="component" value="Unassembled WGS sequence"/>
</dbReference>
<protein>
    <submittedName>
        <fullName evidence="2">Uncharacterized protein</fullName>
    </submittedName>
</protein>
<reference evidence="2" key="1">
    <citation type="submission" date="2020-11" db="EMBL/GenBank/DDBJ databases">
        <authorList>
            <consortium name="DOE Joint Genome Institute"/>
            <person name="Ahrendt S."/>
            <person name="Riley R."/>
            <person name="Andreopoulos W."/>
            <person name="Labutti K."/>
            <person name="Pangilinan J."/>
            <person name="Ruiz-Duenas F.J."/>
            <person name="Barrasa J.M."/>
            <person name="Sanchez-Garcia M."/>
            <person name="Camarero S."/>
            <person name="Miyauchi S."/>
            <person name="Serrano A."/>
            <person name="Linde D."/>
            <person name="Babiker R."/>
            <person name="Drula E."/>
            <person name="Ayuso-Fernandez I."/>
            <person name="Pacheco R."/>
            <person name="Padilla G."/>
            <person name="Ferreira P."/>
            <person name="Barriuso J."/>
            <person name="Kellner H."/>
            <person name="Castanera R."/>
            <person name="Alfaro M."/>
            <person name="Ramirez L."/>
            <person name="Pisabarro A.G."/>
            <person name="Kuo A."/>
            <person name="Tritt A."/>
            <person name="Lipzen A."/>
            <person name="He G."/>
            <person name="Yan M."/>
            <person name="Ng V."/>
            <person name="Cullen D."/>
            <person name="Martin F."/>
            <person name="Rosso M.-N."/>
            <person name="Henrissat B."/>
            <person name="Hibbett D."/>
            <person name="Martinez A.T."/>
            <person name="Grigoriev I.V."/>
        </authorList>
    </citation>
    <scope>NUCLEOTIDE SEQUENCE</scope>
    <source>
        <strain evidence="2">AH 40177</strain>
    </source>
</reference>
<sequence>MSMKASNWITDKEILGLLLRAPSSAHRSQMSATRTEVLAQYASTPELELQQRSASLFNLGQLTEGVLECMPHPELKATAMGSVKISRLGPAQAVIFLVAMVDNVSFPTTNGPTLGIQQDLLPDIFGSSGQTSSPASTGTTSPPLNSQLN</sequence>
<evidence type="ECO:0000313" key="2">
    <source>
        <dbReference type="EMBL" id="KAF9071334.1"/>
    </source>
</evidence>
<gene>
    <name evidence="2" type="ORF">BDP27DRAFT_1419128</name>
</gene>
<comment type="caution">
    <text evidence="2">The sequence shown here is derived from an EMBL/GenBank/DDBJ whole genome shotgun (WGS) entry which is preliminary data.</text>
</comment>